<keyword evidence="4" id="KW-1185">Reference proteome</keyword>
<evidence type="ECO:0000313" key="3">
    <source>
        <dbReference type="EMBL" id="KAA2213776.1"/>
    </source>
</evidence>
<feature type="transmembrane region" description="Helical" evidence="2">
    <location>
        <begin position="39"/>
        <end position="57"/>
    </location>
</feature>
<evidence type="ECO:0000256" key="1">
    <source>
        <dbReference type="SAM" id="MobiDB-lite"/>
    </source>
</evidence>
<evidence type="ECO:0000256" key="2">
    <source>
        <dbReference type="SAM" id="Phobius"/>
    </source>
</evidence>
<accession>A0A5B2TH04</accession>
<gene>
    <name evidence="3" type="ORF">F0Q34_06855</name>
</gene>
<dbReference type="RefSeq" id="WP_149811432.1">
    <property type="nucleotide sequence ID" value="NZ_VUKA01000002.1"/>
</dbReference>
<dbReference type="OrthoDB" id="7285394at2"/>
<dbReference type="Proteomes" id="UP000322110">
    <property type="component" value="Unassembled WGS sequence"/>
</dbReference>
<feature type="transmembrane region" description="Helical" evidence="2">
    <location>
        <begin position="63"/>
        <end position="90"/>
    </location>
</feature>
<dbReference type="AlphaFoldDB" id="A0A5B2TH04"/>
<comment type="caution">
    <text evidence="3">The sequence shown here is derived from an EMBL/GenBank/DDBJ whole genome shotgun (WGS) entry which is preliminary data.</text>
</comment>
<protein>
    <submittedName>
        <fullName evidence="3">DUF2628 domain-containing protein</fullName>
    </submittedName>
</protein>
<organism evidence="3 4">
    <name type="scientific">Teichococcus oryzae</name>
    <dbReference type="NCBI Taxonomy" id="1608942"/>
    <lineage>
        <taxon>Bacteria</taxon>
        <taxon>Pseudomonadati</taxon>
        <taxon>Pseudomonadota</taxon>
        <taxon>Alphaproteobacteria</taxon>
        <taxon>Acetobacterales</taxon>
        <taxon>Roseomonadaceae</taxon>
        <taxon>Roseomonas</taxon>
    </lineage>
</organism>
<keyword evidence="2" id="KW-0472">Membrane</keyword>
<name>A0A5B2TH04_9PROT</name>
<keyword evidence="2" id="KW-1133">Transmembrane helix</keyword>
<evidence type="ECO:0000313" key="4">
    <source>
        <dbReference type="Proteomes" id="UP000322110"/>
    </source>
</evidence>
<reference evidence="3 4" key="1">
    <citation type="journal article" date="2015" name="Int. J. Syst. Evol. Microbiol.">
        <title>Roseomonas oryzae sp. nov., isolated from paddy rhizosphere soil.</title>
        <authorList>
            <person name="Ramaprasad E.V."/>
            <person name="Sasikala Ch."/>
            <person name="Ramana Ch.V."/>
        </authorList>
    </citation>
    <scope>NUCLEOTIDE SEQUENCE [LARGE SCALE GENOMIC DNA]</scope>
    <source>
        <strain evidence="3 4">KCTC 42542</strain>
    </source>
</reference>
<dbReference type="Pfam" id="PF10947">
    <property type="entry name" value="DUF2628"/>
    <property type="match status" value="1"/>
</dbReference>
<feature type="region of interest" description="Disordered" evidence="1">
    <location>
        <begin position="1"/>
        <end position="22"/>
    </location>
</feature>
<sequence length="142" mass="15111">MSRAWTVHPPPRRPASVPAAGAAPARRLPGGLVLIPERFSMLAALLPAPWFLAHRLWWPLLAYLAFAVALMLLAPAGVGLPLGVAAHLLAGLHAQDLRRWQLARRGRPAAAVVLAADEETALRRALEARPDWAVLEAGGPAA</sequence>
<proteinExistence type="predicted"/>
<dbReference type="EMBL" id="VUKA01000002">
    <property type="protein sequence ID" value="KAA2213776.1"/>
    <property type="molecule type" value="Genomic_DNA"/>
</dbReference>
<keyword evidence="2" id="KW-0812">Transmembrane</keyword>
<dbReference type="InterPro" id="IPR024399">
    <property type="entry name" value="DUF2628"/>
</dbReference>